<evidence type="ECO:0000313" key="3">
    <source>
        <dbReference type="Proteomes" id="UP000255108"/>
    </source>
</evidence>
<gene>
    <name evidence="2" type="ORF">EV682_12360</name>
    <name evidence="1" type="ORF">NCTC11159_03752</name>
</gene>
<reference evidence="1 3" key="1">
    <citation type="submission" date="2018-06" db="EMBL/GenBank/DDBJ databases">
        <authorList>
            <consortium name="Pathogen Informatics"/>
            <person name="Doyle S."/>
        </authorList>
    </citation>
    <scope>NUCLEOTIDE SEQUENCE [LARGE SCALE GENOMIC DNA]</scope>
    <source>
        <strain evidence="1 3">NCTC11159</strain>
    </source>
</reference>
<dbReference type="EMBL" id="UGHR01000003">
    <property type="protein sequence ID" value="STR45203.1"/>
    <property type="molecule type" value="Genomic_DNA"/>
</dbReference>
<name>A0A377SW45_9NEIS</name>
<dbReference type="AlphaFoldDB" id="A0A377SW45"/>
<dbReference type="Proteomes" id="UP000255108">
    <property type="component" value="Unassembled WGS sequence"/>
</dbReference>
<keyword evidence="4" id="KW-1185">Reference proteome</keyword>
<protein>
    <submittedName>
        <fullName evidence="1">Uncharacterized protein</fullName>
    </submittedName>
</protein>
<dbReference type="EMBL" id="SMBT01000023">
    <property type="protein sequence ID" value="TCU81347.1"/>
    <property type="molecule type" value="Genomic_DNA"/>
</dbReference>
<accession>A0A377SW45</accession>
<dbReference type="Proteomes" id="UP000295794">
    <property type="component" value="Unassembled WGS sequence"/>
</dbReference>
<reference evidence="2 4" key="2">
    <citation type="submission" date="2019-03" db="EMBL/GenBank/DDBJ databases">
        <title>Genomic Encyclopedia of Type Strains, Phase IV (KMG-IV): sequencing the most valuable type-strain genomes for metagenomic binning, comparative biology and taxonomic classification.</title>
        <authorList>
            <person name="Goeker M."/>
        </authorList>
    </citation>
    <scope>NUCLEOTIDE SEQUENCE [LARGE SCALE GENOMIC DNA]</scope>
    <source>
        <strain evidence="2 4">DSM 3764</strain>
    </source>
</reference>
<evidence type="ECO:0000313" key="1">
    <source>
        <dbReference type="EMBL" id="STR45203.1"/>
    </source>
</evidence>
<evidence type="ECO:0000313" key="4">
    <source>
        <dbReference type="Proteomes" id="UP000295794"/>
    </source>
</evidence>
<sequence>MSFLSLRDFFVRIIDKIQMVVFFCIGCSEKKNSALCSFFISGLGLFVFLLVKGEETIDMVNTLVANLSYVSFSCFQKYSVDSYLT</sequence>
<proteinExistence type="predicted"/>
<organism evidence="1 3">
    <name type="scientific">Iodobacter fluviatilis</name>
    <dbReference type="NCBI Taxonomy" id="537"/>
    <lineage>
        <taxon>Bacteria</taxon>
        <taxon>Pseudomonadati</taxon>
        <taxon>Pseudomonadota</taxon>
        <taxon>Betaproteobacteria</taxon>
        <taxon>Neisseriales</taxon>
        <taxon>Chitinibacteraceae</taxon>
        <taxon>Iodobacter</taxon>
    </lineage>
</organism>
<evidence type="ECO:0000313" key="2">
    <source>
        <dbReference type="EMBL" id="TCU81347.1"/>
    </source>
</evidence>